<sequence>MPPPTSKVESSSNRSILEHIRERPREVLCKIVADNFNKKTHSLQSKTWEAPETLPSEMKQIMEAKFKALKYLPQNTKSLYEKVPDSVKSRFPNR</sequence>
<evidence type="ECO:0000313" key="2">
    <source>
        <dbReference type="Proteomes" id="UP000308652"/>
    </source>
</evidence>
<proteinExistence type="predicted"/>
<reference evidence="1 2" key="1">
    <citation type="journal article" date="2019" name="Nat. Ecol. Evol.">
        <title>Megaphylogeny resolves global patterns of mushroom evolution.</title>
        <authorList>
            <person name="Varga T."/>
            <person name="Krizsan K."/>
            <person name="Foldi C."/>
            <person name="Dima B."/>
            <person name="Sanchez-Garcia M."/>
            <person name="Sanchez-Ramirez S."/>
            <person name="Szollosi G.J."/>
            <person name="Szarkandi J.G."/>
            <person name="Papp V."/>
            <person name="Albert L."/>
            <person name="Andreopoulos W."/>
            <person name="Angelini C."/>
            <person name="Antonin V."/>
            <person name="Barry K.W."/>
            <person name="Bougher N.L."/>
            <person name="Buchanan P."/>
            <person name="Buyck B."/>
            <person name="Bense V."/>
            <person name="Catcheside P."/>
            <person name="Chovatia M."/>
            <person name="Cooper J."/>
            <person name="Damon W."/>
            <person name="Desjardin D."/>
            <person name="Finy P."/>
            <person name="Geml J."/>
            <person name="Haridas S."/>
            <person name="Hughes K."/>
            <person name="Justo A."/>
            <person name="Karasinski D."/>
            <person name="Kautmanova I."/>
            <person name="Kiss B."/>
            <person name="Kocsube S."/>
            <person name="Kotiranta H."/>
            <person name="LaButti K.M."/>
            <person name="Lechner B.E."/>
            <person name="Liimatainen K."/>
            <person name="Lipzen A."/>
            <person name="Lukacs Z."/>
            <person name="Mihaltcheva S."/>
            <person name="Morgado L.N."/>
            <person name="Niskanen T."/>
            <person name="Noordeloos M.E."/>
            <person name="Ohm R.A."/>
            <person name="Ortiz-Santana B."/>
            <person name="Ovrebo C."/>
            <person name="Racz N."/>
            <person name="Riley R."/>
            <person name="Savchenko A."/>
            <person name="Shiryaev A."/>
            <person name="Soop K."/>
            <person name="Spirin V."/>
            <person name="Szebenyi C."/>
            <person name="Tomsovsky M."/>
            <person name="Tulloss R.E."/>
            <person name="Uehling J."/>
            <person name="Grigoriev I.V."/>
            <person name="Vagvolgyi C."/>
            <person name="Papp T."/>
            <person name="Martin F.M."/>
            <person name="Miettinen O."/>
            <person name="Hibbett D.S."/>
            <person name="Nagy L.G."/>
        </authorList>
    </citation>
    <scope>NUCLEOTIDE SEQUENCE [LARGE SCALE GENOMIC DNA]</scope>
    <source>
        <strain evidence="1 2">CBS 166.37</strain>
    </source>
</reference>
<dbReference type="AlphaFoldDB" id="A0A5C3LST6"/>
<dbReference type="EMBL" id="ML213615">
    <property type="protein sequence ID" value="TFK36204.1"/>
    <property type="molecule type" value="Genomic_DNA"/>
</dbReference>
<keyword evidence="2" id="KW-1185">Reference proteome</keyword>
<protein>
    <submittedName>
        <fullName evidence="1">Uncharacterized protein</fullName>
    </submittedName>
</protein>
<accession>A0A5C3LST6</accession>
<dbReference type="Proteomes" id="UP000308652">
    <property type="component" value="Unassembled WGS sequence"/>
</dbReference>
<evidence type="ECO:0000313" key="1">
    <source>
        <dbReference type="EMBL" id="TFK36204.1"/>
    </source>
</evidence>
<name>A0A5C3LST6_9AGAR</name>
<gene>
    <name evidence="1" type="ORF">BDQ12DRAFT_725249</name>
</gene>
<organism evidence="1 2">
    <name type="scientific">Crucibulum laeve</name>
    <dbReference type="NCBI Taxonomy" id="68775"/>
    <lineage>
        <taxon>Eukaryota</taxon>
        <taxon>Fungi</taxon>
        <taxon>Dikarya</taxon>
        <taxon>Basidiomycota</taxon>
        <taxon>Agaricomycotina</taxon>
        <taxon>Agaricomycetes</taxon>
        <taxon>Agaricomycetidae</taxon>
        <taxon>Agaricales</taxon>
        <taxon>Agaricineae</taxon>
        <taxon>Nidulariaceae</taxon>
        <taxon>Crucibulum</taxon>
    </lineage>
</organism>